<evidence type="ECO:0000313" key="2">
    <source>
        <dbReference type="EMBL" id="KAK3881561.1"/>
    </source>
</evidence>
<evidence type="ECO:0000313" key="3">
    <source>
        <dbReference type="Proteomes" id="UP001286313"/>
    </source>
</evidence>
<evidence type="ECO:0000256" key="1">
    <source>
        <dbReference type="SAM" id="Coils"/>
    </source>
</evidence>
<dbReference type="AlphaFoldDB" id="A0AAE1FXH1"/>
<accession>A0AAE1FXH1</accession>
<gene>
    <name evidence="2" type="ORF">Pcinc_013991</name>
</gene>
<feature type="coiled-coil region" evidence="1">
    <location>
        <begin position="66"/>
        <end position="100"/>
    </location>
</feature>
<organism evidence="2 3">
    <name type="scientific">Petrolisthes cinctipes</name>
    <name type="common">Flat porcelain crab</name>
    <dbReference type="NCBI Taxonomy" id="88211"/>
    <lineage>
        <taxon>Eukaryota</taxon>
        <taxon>Metazoa</taxon>
        <taxon>Ecdysozoa</taxon>
        <taxon>Arthropoda</taxon>
        <taxon>Crustacea</taxon>
        <taxon>Multicrustacea</taxon>
        <taxon>Malacostraca</taxon>
        <taxon>Eumalacostraca</taxon>
        <taxon>Eucarida</taxon>
        <taxon>Decapoda</taxon>
        <taxon>Pleocyemata</taxon>
        <taxon>Anomura</taxon>
        <taxon>Galatheoidea</taxon>
        <taxon>Porcellanidae</taxon>
        <taxon>Petrolisthes</taxon>
    </lineage>
</organism>
<keyword evidence="1" id="KW-0175">Coiled coil</keyword>
<proteinExistence type="predicted"/>
<keyword evidence="3" id="KW-1185">Reference proteome</keyword>
<dbReference type="EMBL" id="JAWQEG010001202">
    <property type="protein sequence ID" value="KAK3881561.1"/>
    <property type="molecule type" value="Genomic_DNA"/>
</dbReference>
<name>A0AAE1FXH1_PETCI</name>
<protein>
    <submittedName>
        <fullName evidence="2">Uncharacterized protein</fullName>
    </submittedName>
</protein>
<reference evidence="2" key="1">
    <citation type="submission" date="2023-10" db="EMBL/GenBank/DDBJ databases">
        <title>Genome assemblies of two species of porcelain crab, Petrolisthes cinctipes and Petrolisthes manimaculis (Anomura: Porcellanidae).</title>
        <authorList>
            <person name="Angst P."/>
        </authorList>
    </citation>
    <scope>NUCLEOTIDE SEQUENCE</scope>
    <source>
        <strain evidence="2">PB745_01</strain>
        <tissue evidence="2">Gill</tissue>
    </source>
</reference>
<dbReference type="Proteomes" id="UP001286313">
    <property type="component" value="Unassembled WGS sequence"/>
</dbReference>
<comment type="caution">
    <text evidence="2">The sequence shown here is derived from an EMBL/GenBank/DDBJ whole genome shotgun (WGS) entry which is preliminary data.</text>
</comment>
<sequence length="152" mass="17069">MQLYGESVERTTEAGVGSVGADMDSEIRISQDVVEQAEAGRGWTSITDLTITDRECRRSYCLREAIVTTKARVEGLRCEAARLEEEMRRLTSASTRLTGRLNQTNTTIIRKKAALHSFTTLKDLTVKEYLSLEADLTCLKKELENLEAKRPV</sequence>